<sequence length="111" mass="11968">MVQQKAVYKPNSADGLLSKRVSEELIQYEVGQTVSLLLSLSVGPTLESHCTKSGGHGSSGQRSIMGQQLGPTQGDTLKSARFDDADSSCSLRSNYSYPVKYHDAPKDQFTA</sequence>
<gene>
    <name evidence="2" type="ORF">EYF80_007422</name>
</gene>
<proteinExistence type="predicted"/>
<dbReference type="Proteomes" id="UP000314294">
    <property type="component" value="Unassembled WGS sequence"/>
</dbReference>
<dbReference type="AlphaFoldDB" id="A0A4Z2IX16"/>
<dbReference type="EMBL" id="SRLO01000040">
    <property type="protein sequence ID" value="TNN82301.1"/>
    <property type="molecule type" value="Genomic_DNA"/>
</dbReference>
<reference evidence="2 3" key="1">
    <citation type="submission" date="2019-03" db="EMBL/GenBank/DDBJ databases">
        <title>First draft genome of Liparis tanakae, snailfish: a comprehensive survey of snailfish specific genes.</title>
        <authorList>
            <person name="Kim W."/>
            <person name="Song I."/>
            <person name="Jeong J.-H."/>
            <person name="Kim D."/>
            <person name="Kim S."/>
            <person name="Ryu S."/>
            <person name="Song J.Y."/>
            <person name="Lee S.K."/>
        </authorList>
    </citation>
    <scope>NUCLEOTIDE SEQUENCE [LARGE SCALE GENOMIC DNA]</scope>
    <source>
        <tissue evidence="2">Muscle</tissue>
    </source>
</reference>
<evidence type="ECO:0000256" key="1">
    <source>
        <dbReference type="SAM" id="MobiDB-lite"/>
    </source>
</evidence>
<accession>A0A4Z2IX16</accession>
<feature type="compositionally biased region" description="Polar residues" evidence="1">
    <location>
        <begin position="59"/>
        <end position="76"/>
    </location>
</feature>
<name>A0A4Z2IX16_9TELE</name>
<keyword evidence="3" id="KW-1185">Reference proteome</keyword>
<feature type="region of interest" description="Disordered" evidence="1">
    <location>
        <begin position="48"/>
        <end position="87"/>
    </location>
</feature>
<protein>
    <submittedName>
        <fullName evidence="2">Uncharacterized protein</fullName>
    </submittedName>
</protein>
<evidence type="ECO:0000313" key="2">
    <source>
        <dbReference type="EMBL" id="TNN82301.1"/>
    </source>
</evidence>
<comment type="caution">
    <text evidence="2">The sequence shown here is derived from an EMBL/GenBank/DDBJ whole genome shotgun (WGS) entry which is preliminary data.</text>
</comment>
<evidence type="ECO:0000313" key="3">
    <source>
        <dbReference type="Proteomes" id="UP000314294"/>
    </source>
</evidence>
<organism evidence="2 3">
    <name type="scientific">Liparis tanakae</name>
    <name type="common">Tanaka's snailfish</name>
    <dbReference type="NCBI Taxonomy" id="230148"/>
    <lineage>
        <taxon>Eukaryota</taxon>
        <taxon>Metazoa</taxon>
        <taxon>Chordata</taxon>
        <taxon>Craniata</taxon>
        <taxon>Vertebrata</taxon>
        <taxon>Euteleostomi</taxon>
        <taxon>Actinopterygii</taxon>
        <taxon>Neopterygii</taxon>
        <taxon>Teleostei</taxon>
        <taxon>Neoteleostei</taxon>
        <taxon>Acanthomorphata</taxon>
        <taxon>Eupercaria</taxon>
        <taxon>Perciformes</taxon>
        <taxon>Cottioidei</taxon>
        <taxon>Cottales</taxon>
        <taxon>Liparidae</taxon>
        <taxon>Liparis</taxon>
    </lineage>
</organism>